<organism evidence="1 2">
    <name type="scientific">Punica granatum</name>
    <name type="common">Pomegranate</name>
    <dbReference type="NCBI Taxonomy" id="22663"/>
    <lineage>
        <taxon>Eukaryota</taxon>
        <taxon>Viridiplantae</taxon>
        <taxon>Streptophyta</taxon>
        <taxon>Embryophyta</taxon>
        <taxon>Tracheophyta</taxon>
        <taxon>Spermatophyta</taxon>
        <taxon>Magnoliopsida</taxon>
        <taxon>eudicotyledons</taxon>
        <taxon>Gunneridae</taxon>
        <taxon>Pentapetalae</taxon>
        <taxon>rosids</taxon>
        <taxon>malvids</taxon>
        <taxon>Myrtales</taxon>
        <taxon>Lythraceae</taxon>
        <taxon>Punica</taxon>
    </lineage>
</organism>
<sequence>MGESSATLNHAVYPVPLDPGDSTALDLRVVNRNVHLPGDARRTRVRRSRHLPFYDPKVKGRQVTRV</sequence>
<evidence type="ECO:0000313" key="1">
    <source>
        <dbReference type="EMBL" id="PKI48743.1"/>
    </source>
</evidence>
<reference evidence="1 2" key="1">
    <citation type="submission" date="2017-11" db="EMBL/GenBank/DDBJ databases">
        <title>De-novo sequencing of pomegranate (Punica granatum L.) genome.</title>
        <authorList>
            <person name="Akparov Z."/>
            <person name="Amiraslanov A."/>
            <person name="Hajiyeva S."/>
            <person name="Abbasov M."/>
            <person name="Kaur K."/>
            <person name="Hamwieh A."/>
            <person name="Solovyev V."/>
            <person name="Salamov A."/>
            <person name="Braich B."/>
            <person name="Kosarev P."/>
            <person name="Mahmoud A."/>
            <person name="Hajiyev E."/>
            <person name="Babayeva S."/>
            <person name="Izzatullayeva V."/>
            <person name="Mammadov A."/>
            <person name="Mammadov A."/>
            <person name="Sharifova S."/>
            <person name="Ojaghi J."/>
            <person name="Eynullazada K."/>
            <person name="Bayramov B."/>
            <person name="Abdulazimova A."/>
            <person name="Shahmuradov I."/>
        </authorList>
    </citation>
    <scope>NUCLEOTIDE SEQUENCE [LARGE SCALE GENOMIC DNA]</scope>
    <source>
        <strain evidence="2">cv. AG2017</strain>
        <tissue evidence="1">Leaf</tissue>
    </source>
</reference>
<evidence type="ECO:0000313" key="2">
    <source>
        <dbReference type="Proteomes" id="UP000233551"/>
    </source>
</evidence>
<name>A0A2I0IYD0_PUNGR</name>
<dbReference type="AlphaFoldDB" id="A0A2I0IYD0"/>
<protein>
    <submittedName>
        <fullName evidence="1">Uncharacterized protein</fullName>
    </submittedName>
</protein>
<proteinExistence type="predicted"/>
<comment type="caution">
    <text evidence="1">The sequence shown here is derived from an EMBL/GenBank/DDBJ whole genome shotgun (WGS) entry which is preliminary data.</text>
</comment>
<keyword evidence="2" id="KW-1185">Reference proteome</keyword>
<accession>A0A2I0IYD0</accession>
<dbReference type="EMBL" id="PGOL01002346">
    <property type="protein sequence ID" value="PKI48743.1"/>
    <property type="molecule type" value="Genomic_DNA"/>
</dbReference>
<gene>
    <name evidence="1" type="ORF">CRG98_030865</name>
</gene>
<dbReference type="Proteomes" id="UP000233551">
    <property type="component" value="Unassembled WGS sequence"/>
</dbReference>